<keyword evidence="1" id="KW-0472">Membrane</keyword>
<feature type="transmembrane region" description="Helical" evidence="1">
    <location>
        <begin position="100"/>
        <end position="124"/>
    </location>
</feature>
<evidence type="ECO:0000256" key="1">
    <source>
        <dbReference type="SAM" id="Phobius"/>
    </source>
</evidence>
<keyword evidence="4" id="KW-1185">Reference proteome</keyword>
<dbReference type="SMART" id="SM00850">
    <property type="entry name" value="LytTR"/>
    <property type="match status" value="1"/>
</dbReference>
<reference evidence="3 4" key="1">
    <citation type="submission" date="2018-05" db="EMBL/GenBank/DDBJ databases">
        <title>Marinifilum breve JC075T sp. nov., a marine bacterium isolated from Yongle Blue Hole in the South China Sea.</title>
        <authorList>
            <person name="Fu T."/>
        </authorList>
    </citation>
    <scope>NUCLEOTIDE SEQUENCE [LARGE SCALE GENOMIC DNA]</scope>
    <source>
        <strain evidence="3 4">JC075</strain>
    </source>
</reference>
<evidence type="ECO:0000259" key="2">
    <source>
        <dbReference type="SMART" id="SM00850"/>
    </source>
</evidence>
<sequence>MDRYIQYNIVMKKLIKDLKEYLVRESLFGYLMHNTYKTLIFIFIGIFCILMFFQPYILSNYDLKPQLILTTGISFLGCLSYAFSFLIFSPHNKKRWTKFLEIGLFGLCFLTAWLSVWLYTVIHVNYLFEQFYGYNDIPMLPDSFFIVLFIYTIGIGLLLYLIIHSFDIFLSFEKQGKSDTLLSNLASNKTRFGYASSTPKITLKGKNENELLDIDISQFIAAKSDGHYIKVFYLCCNKEFKQFILRNSMANIEQQLINVEQTYRCHKSYIINLNYLKSAYTNSIKKTSFLRLLNYSEDIPVSPKKIVFIQNKLSEKKK</sequence>
<feature type="domain" description="HTH LytTR-type" evidence="2">
    <location>
        <begin position="209"/>
        <end position="314"/>
    </location>
</feature>
<dbReference type="InterPro" id="IPR007492">
    <property type="entry name" value="LytTR_DNA-bd_dom"/>
</dbReference>
<dbReference type="AlphaFoldDB" id="A0A2V4A1C2"/>
<evidence type="ECO:0000313" key="4">
    <source>
        <dbReference type="Proteomes" id="UP000248079"/>
    </source>
</evidence>
<feature type="transmembrane region" description="Helical" evidence="1">
    <location>
        <begin position="144"/>
        <end position="163"/>
    </location>
</feature>
<dbReference type="Pfam" id="PF04397">
    <property type="entry name" value="LytTR"/>
    <property type="match status" value="1"/>
</dbReference>
<organism evidence="3 4">
    <name type="scientific">Marinifilum breve</name>
    <dbReference type="NCBI Taxonomy" id="2184082"/>
    <lineage>
        <taxon>Bacteria</taxon>
        <taxon>Pseudomonadati</taxon>
        <taxon>Bacteroidota</taxon>
        <taxon>Bacteroidia</taxon>
        <taxon>Marinilabiliales</taxon>
        <taxon>Marinifilaceae</taxon>
    </lineage>
</organism>
<comment type="caution">
    <text evidence="3">The sequence shown here is derived from an EMBL/GenBank/DDBJ whole genome shotgun (WGS) entry which is preliminary data.</text>
</comment>
<feature type="transmembrane region" description="Helical" evidence="1">
    <location>
        <begin position="38"/>
        <end position="57"/>
    </location>
</feature>
<dbReference type="EMBL" id="QFLI01000001">
    <property type="protein sequence ID" value="PXY02529.1"/>
    <property type="molecule type" value="Genomic_DNA"/>
</dbReference>
<feature type="transmembrane region" description="Helical" evidence="1">
    <location>
        <begin position="69"/>
        <end position="88"/>
    </location>
</feature>
<dbReference type="GO" id="GO:0003677">
    <property type="term" value="F:DNA binding"/>
    <property type="evidence" value="ECO:0007669"/>
    <property type="project" value="InterPro"/>
</dbReference>
<keyword evidence="1" id="KW-1133">Transmembrane helix</keyword>
<dbReference type="Proteomes" id="UP000248079">
    <property type="component" value="Unassembled WGS sequence"/>
</dbReference>
<keyword evidence="1" id="KW-0812">Transmembrane</keyword>
<protein>
    <recommendedName>
        <fullName evidence="2">HTH LytTR-type domain-containing protein</fullName>
    </recommendedName>
</protein>
<evidence type="ECO:0000313" key="3">
    <source>
        <dbReference type="EMBL" id="PXY02529.1"/>
    </source>
</evidence>
<proteinExistence type="predicted"/>
<gene>
    <name evidence="3" type="ORF">DF185_00090</name>
</gene>
<name>A0A2V4A1C2_9BACT</name>
<accession>A0A2V4A1C2</accession>
<dbReference type="Gene3D" id="2.40.50.1020">
    <property type="entry name" value="LytTr DNA-binding domain"/>
    <property type="match status" value="1"/>
</dbReference>